<accession>A0A4S8KXV5</accession>
<evidence type="ECO:0000313" key="3">
    <source>
        <dbReference type="Proteomes" id="UP000297245"/>
    </source>
</evidence>
<evidence type="ECO:0000256" key="1">
    <source>
        <dbReference type="ARBA" id="ARBA00022801"/>
    </source>
</evidence>
<dbReference type="EMBL" id="ML179864">
    <property type="protein sequence ID" value="THU80844.1"/>
    <property type="molecule type" value="Genomic_DNA"/>
</dbReference>
<gene>
    <name evidence="2" type="ORF">K435DRAFT_823579</name>
</gene>
<evidence type="ECO:0000313" key="2">
    <source>
        <dbReference type="EMBL" id="THU80844.1"/>
    </source>
</evidence>
<dbReference type="InterPro" id="IPR051058">
    <property type="entry name" value="GDSL_Est/Lipase"/>
</dbReference>
<dbReference type="PANTHER" id="PTHR45648">
    <property type="entry name" value="GDSL LIPASE/ACYLHYDROLASE FAMILY PROTEIN (AFU_ORTHOLOGUE AFUA_4G14700)"/>
    <property type="match status" value="1"/>
</dbReference>
<dbReference type="PANTHER" id="PTHR45648:SF22">
    <property type="entry name" value="GDSL LIPASE_ACYLHYDROLASE FAMILY PROTEIN (AFU_ORTHOLOGUE AFUA_4G14700)"/>
    <property type="match status" value="1"/>
</dbReference>
<organism evidence="2 3">
    <name type="scientific">Dendrothele bispora (strain CBS 962.96)</name>
    <dbReference type="NCBI Taxonomy" id="1314807"/>
    <lineage>
        <taxon>Eukaryota</taxon>
        <taxon>Fungi</taxon>
        <taxon>Dikarya</taxon>
        <taxon>Basidiomycota</taxon>
        <taxon>Agaricomycotina</taxon>
        <taxon>Agaricomycetes</taxon>
        <taxon>Agaricomycetidae</taxon>
        <taxon>Agaricales</taxon>
        <taxon>Agaricales incertae sedis</taxon>
        <taxon>Dendrothele</taxon>
    </lineage>
</organism>
<dbReference type="InterPro" id="IPR001087">
    <property type="entry name" value="GDSL"/>
</dbReference>
<dbReference type="SUPFAM" id="SSF52266">
    <property type="entry name" value="SGNH hydrolase"/>
    <property type="match status" value="1"/>
</dbReference>
<dbReference type="AlphaFoldDB" id="A0A4S8KXV5"/>
<name>A0A4S8KXV5_DENBC</name>
<keyword evidence="3" id="KW-1185">Reference proteome</keyword>
<sequence length="302" mass="33496">MQVFQTDHPSLGIRPGQIKNLVTFGDSYTDTTAFTSHGITSWPVYTAAYTNVTLYSFAKAGAVCSQAITPNPFPDINVTLFTVWIGTNDLGVLGLLIGNNMPGKSLVDTSACAVGLIKTLYENGARNFLFQQIIPLHLVPIYTSHSYPNRYWTAPRNTTEWELVMAQYSRAANGLSTYMLRDLIPTLPEAHVGIFNTYDFFSDIYSNPQNYLNGTAPPNVEIPARSCIFQTDDRSESIMGKGNCTEAKGSERDSYMWWDELHPSEQTGRSLAAQVAEVISMGENKWTTWLSGVKSLLFEPST</sequence>
<dbReference type="OrthoDB" id="1600564at2759"/>
<dbReference type="Pfam" id="PF00657">
    <property type="entry name" value="Lipase_GDSL"/>
    <property type="match status" value="1"/>
</dbReference>
<protein>
    <submittedName>
        <fullName evidence="2">Carbohydrate esterase family 16 protein</fullName>
    </submittedName>
</protein>
<dbReference type="Proteomes" id="UP000297245">
    <property type="component" value="Unassembled WGS sequence"/>
</dbReference>
<reference evidence="2 3" key="1">
    <citation type="journal article" date="2019" name="Nat. Ecol. Evol.">
        <title>Megaphylogeny resolves global patterns of mushroom evolution.</title>
        <authorList>
            <person name="Varga T."/>
            <person name="Krizsan K."/>
            <person name="Foldi C."/>
            <person name="Dima B."/>
            <person name="Sanchez-Garcia M."/>
            <person name="Sanchez-Ramirez S."/>
            <person name="Szollosi G.J."/>
            <person name="Szarkandi J.G."/>
            <person name="Papp V."/>
            <person name="Albert L."/>
            <person name="Andreopoulos W."/>
            <person name="Angelini C."/>
            <person name="Antonin V."/>
            <person name="Barry K.W."/>
            <person name="Bougher N.L."/>
            <person name="Buchanan P."/>
            <person name="Buyck B."/>
            <person name="Bense V."/>
            <person name="Catcheside P."/>
            <person name="Chovatia M."/>
            <person name="Cooper J."/>
            <person name="Damon W."/>
            <person name="Desjardin D."/>
            <person name="Finy P."/>
            <person name="Geml J."/>
            <person name="Haridas S."/>
            <person name="Hughes K."/>
            <person name="Justo A."/>
            <person name="Karasinski D."/>
            <person name="Kautmanova I."/>
            <person name="Kiss B."/>
            <person name="Kocsube S."/>
            <person name="Kotiranta H."/>
            <person name="LaButti K.M."/>
            <person name="Lechner B.E."/>
            <person name="Liimatainen K."/>
            <person name="Lipzen A."/>
            <person name="Lukacs Z."/>
            <person name="Mihaltcheva S."/>
            <person name="Morgado L.N."/>
            <person name="Niskanen T."/>
            <person name="Noordeloos M.E."/>
            <person name="Ohm R.A."/>
            <person name="Ortiz-Santana B."/>
            <person name="Ovrebo C."/>
            <person name="Racz N."/>
            <person name="Riley R."/>
            <person name="Savchenko A."/>
            <person name="Shiryaev A."/>
            <person name="Soop K."/>
            <person name="Spirin V."/>
            <person name="Szebenyi C."/>
            <person name="Tomsovsky M."/>
            <person name="Tulloss R.E."/>
            <person name="Uehling J."/>
            <person name="Grigoriev I.V."/>
            <person name="Vagvolgyi C."/>
            <person name="Papp T."/>
            <person name="Martin F.M."/>
            <person name="Miettinen O."/>
            <person name="Hibbett D.S."/>
            <person name="Nagy L.G."/>
        </authorList>
    </citation>
    <scope>NUCLEOTIDE SEQUENCE [LARGE SCALE GENOMIC DNA]</scope>
    <source>
        <strain evidence="2 3">CBS 962.96</strain>
    </source>
</reference>
<dbReference type="Gene3D" id="3.40.50.1110">
    <property type="entry name" value="SGNH hydrolase"/>
    <property type="match status" value="1"/>
</dbReference>
<proteinExistence type="predicted"/>
<dbReference type="InterPro" id="IPR036514">
    <property type="entry name" value="SGNH_hydro_sf"/>
</dbReference>
<dbReference type="GO" id="GO:0016788">
    <property type="term" value="F:hydrolase activity, acting on ester bonds"/>
    <property type="evidence" value="ECO:0007669"/>
    <property type="project" value="InterPro"/>
</dbReference>
<keyword evidence="1" id="KW-0378">Hydrolase</keyword>